<dbReference type="PANTHER" id="PTHR30461">
    <property type="entry name" value="DNA-INVERTASE FROM LAMBDOID PROPHAGE"/>
    <property type="match status" value="1"/>
</dbReference>
<feature type="domain" description="Resolvase/invertase-type recombinase catalytic" evidence="1">
    <location>
        <begin position="20"/>
        <end position="168"/>
    </location>
</feature>
<dbReference type="FunFam" id="3.90.1750.20:FF:000007">
    <property type="entry name" value="Site-specific recombinase"/>
    <property type="match status" value="1"/>
</dbReference>
<dbReference type="CDD" id="cd00338">
    <property type="entry name" value="Ser_Recombinase"/>
    <property type="match status" value="1"/>
</dbReference>
<reference evidence="3 4" key="1">
    <citation type="submission" date="2013-11" db="EMBL/GenBank/DDBJ databases">
        <title>Complete genome sequence of Clostridum sp. M2/40.</title>
        <authorList>
            <person name="Wibberg D."/>
            <person name="Puehler A."/>
            <person name="Schlueter A."/>
        </authorList>
    </citation>
    <scope>NUCLEOTIDE SEQUENCE [LARGE SCALE GENOMIC DNA]</scope>
    <source>
        <strain evidence="4">M2/40</strain>
    </source>
</reference>
<dbReference type="InterPro" id="IPR036162">
    <property type="entry name" value="Resolvase-like_N_sf"/>
</dbReference>
<dbReference type="eggNOG" id="COG1961">
    <property type="taxonomic scope" value="Bacteria"/>
</dbReference>
<dbReference type="SMART" id="SM00857">
    <property type="entry name" value="Resolvase"/>
    <property type="match status" value="1"/>
</dbReference>
<dbReference type="GO" id="GO:0003677">
    <property type="term" value="F:DNA binding"/>
    <property type="evidence" value="ECO:0007669"/>
    <property type="project" value="InterPro"/>
</dbReference>
<evidence type="ECO:0000313" key="3">
    <source>
        <dbReference type="EMBL" id="CDM67798.1"/>
    </source>
</evidence>
<dbReference type="HOGENOM" id="CLU_010686_0_5_9"/>
<dbReference type="STRING" id="1216932.CM240_0633"/>
<dbReference type="InterPro" id="IPR038109">
    <property type="entry name" value="DNA_bind_recomb_sf"/>
</dbReference>
<organism evidence="3 4">
    <name type="scientific">Clostridium bornimense</name>
    <dbReference type="NCBI Taxonomy" id="1216932"/>
    <lineage>
        <taxon>Bacteria</taxon>
        <taxon>Bacillati</taxon>
        <taxon>Bacillota</taxon>
        <taxon>Clostridia</taxon>
        <taxon>Eubacteriales</taxon>
        <taxon>Clostridiaceae</taxon>
        <taxon>Clostridium</taxon>
    </lineage>
</organism>
<dbReference type="Proteomes" id="UP000019426">
    <property type="component" value="Chromosome M2/40_rep1"/>
</dbReference>
<dbReference type="InterPro" id="IPR011109">
    <property type="entry name" value="DNA_bind_recombinase_dom"/>
</dbReference>
<evidence type="ECO:0000259" key="1">
    <source>
        <dbReference type="PROSITE" id="PS51736"/>
    </source>
</evidence>
<dbReference type="EMBL" id="HG917868">
    <property type="protein sequence ID" value="CDM67798.1"/>
    <property type="molecule type" value="Genomic_DNA"/>
</dbReference>
<dbReference type="RefSeq" id="WP_044036370.1">
    <property type="nucleotide sequence ID" value="NZ_HG917868.1"/>
</dbReference>
<dbReference type="KEGG" id="clt:CM240_0633"/>
<dbReference type="Pfam" id="PF07508">
    <property type="entry name" value="Recombinase"/>
    <property type="match status" value="1"/>
</dbReference>
<dbReference type="InterPro" id="IPR050639">
    <property type="entry name" value="SSR_resolvase"/>
</dbReference>
<dbReference type="PATRIC" id="fig|1216932.3.peg.622"/>
<name>W6RU23_9CLOT</name>
<evidence type="ECO:0000259" key="2">
    <source>
        <dbReference type="PROSITE" id="PS51737"/>
    </source>
</evidence>
<dbReference type="PROSITE" id="PS51736">
    <property type="entry name" value="RECOMBINASES_3"/>
    <property type="match status" value="1"/>
</dbReference>
<dbReference type="AlphaFoldDB" id="W6RU23"/>
<keyword evidence="4" id="KW-1185">Reference proteome</keyword>
<dbReference type="GO" id="GO:0000150">
    <property type="term" value="F:DNA strand exchange activity"/>
    <property type="evidence" value="ECO:0007669"/>
    <property type="project" value="InterPro"/>
</dbReference>
<evidence type="ECO:0000313" key="4">
    <source>
        <dbReference type="Proteomes" id="UP000019426"/>
    </source>
</evidence>
<dbReference type="Pfam" id="PF13408">
    <property type="entry name" value="Zn_ribbon_recom"/>
    <property type="match status" value="1"/>
</dbReference>
<feature type="domain" description="Recombinase" evidence="2">
    <location>
        <begin position="176"/>
        <end position="298"/>
    </location>
</feature>
<sequence length="520" mass="59235">MKRITKIEENKALSVKKKTRVAAYCRVSTASDEQLISLDTQKAHYEDYIKSNVDWDYAGIFYDEGITGTKKECRDGLNSLIDSCEKGLVDLVITKSISRFSRNTTDCLELVRKLIGLKVTVIFEKENINTESMESELMLSILSSLAESESVSISENSKWSIQKRFQNGTYIISYPPYGYENVGGEMIVVPEQAEIVKKIFEYTLAGKSTHAIAKELNDCGVTSKKGGKWTPGAINAIIRNEKFTGDVIFQKTYTDSQFSRHTNDGELNQYLCENHHEPIVSHEIFDKANEVLNQRGREKGNGERTERYQNRYGFSGRIKCGECGGVFKRRIHYKPSGSYIAWCCTQHIEDRNSCSMKYITDDGIKAAFLTMMNKLIFAHQRVLKPLLHSLQGFDDKDRLLQIQEYETKLEKNMEQRQVLTSLMASGLLEPALFSKENNALILEEKHLQEEKKQMINSVSGDRTKIEALETLIKFASGSEMLTEYSDEIFLSYVEGITVLSRKEIVFELKCGLKLKERLVG</sequence>
<accession>W6RU23</accession>
<dbReference type="SUPFAM" id="SSF53041">
    <property type="entry name" value="Resolvase-like"/>
    <property type="match status" value="1"/>
</dbReference>
<dbReference type="Gene3D" id="3.40.50.1390">
    <property type="entry name" value="Resolvase, N-terminal catalytic domain"/>
    <property type="match status" value="1"/>
</dbReference>
<protein>
    <submittedName>
        <fullName evidence="3">Recombinase</fullName>
    </submittedName>
</protein>
<dbReference type="InterPro" id="IPR025827">
    <property type="entry name" value="Zn_ribbon_recom_dom"/>
</dbReference>
<proteinExistence type="predicted"/>
<dbReference type="OrthoDB" id="9769353at2"/>
<dbReference type="InterPro" id="IPR006119">
    <property type="entry name" value="Resolv_N"/>
</dbReference>
<dbReference type="Pfam" id="PF00239">
    <property type="entry name" value="Resolvase"/>
    <property type="match status" value="1"/>
</dbReference>
<dbReference type="PANTHER" id="PTHR30461:SF23">
    <property type="entry name" value="DNA RECOMBINASE-RELATED"/>
    <property type="match status" value="1"/>
</dbReference>
<dbReference type="Gene3D" id="3.90.1750.20">
    <property type="entry name" value="Putative Large Serine Recombinase, Chain B, Domain 2"/>
    <property type="match status" value="1"/>
</dbReference>
<dbReference type="PROSITE" id="PS51737">
    <property type="entry name" value="RECOMBINASE_DNA_BIND"/>
    <property type="match status" value="1"/>
</dbReference>
<gene>
    <name evidence="3" type="ORF">CM240_0633</name>
</gene>